<feature type="compositionally biased region" description="Low complexity" evidence="8">
    <location>
        <begin position="537"/>
        <end position="548"/>
    </location>
</feature>
<keyword evidence="6 9" id="KW-0472">Membrane</keyword>
<comment type="subcellular location">
    <subcellularLocation>
        <location evidence="1">Cell membrane</location>
    </subcellularLocation>
</comment>
<keyword evidence="4 9" id="KW-0812">Transmembrane</keyword>
<evidence type="ECO:0000256" key="5">
    <source>
        <dbReference type="ARBA" id="ARBA00022989"/>
    </source>
</evidence>
<keyword evidence="3" id="KW-1003">Cell membrane</keyword>
<reference evidence="10" key="1">
    <citation type="submission" date="2017-01" db="EMBL/GenBank/DDBJ databases">
        <title>An insight into the sialome and mialome of the horn fly, Haematobia irritans.</title>
        <authorList>
            <person name="Breijo M."/>
            <person name="Boiani M."/>
            <person name="Ures X."/>
            <person name="Rocha S."/>
            <person name="Sequeira M."/>
            <person name="Ribeiro J.M."/>
        </authorList>
    </citation>
    <scope>NUCLEOTIDE SEQUENCE</scope>
</reference>
<dbReference type="EMBL" id="GFDG01001117">
    <property type="protein sequence ID" value="JAV17682.1"/>
    <property type="molecule type" value="Transcribed_RNA"/>
</dbReference>
<dbReference type="PANTHER" id="PTHR11923:SF93">
    <property type="entry name" value="GH07959P-RELATED"/>
    <property type="match status" value="1"/>
</dbReference>
<sequence>MTSRQCICVKRFLIIGFGLLSILAGVYLYLNWIQMFTEMRGKEMALSATSPAFQGWKASPIPLDFDVYLFNWTNPEDYYVGSPRKPRFEQLGPYRFRETPDKVDIVWHTSNHSVSFRKKAIFHFDARGSNGTLNDIITTVDTVAHSAALRAKDASPFQKTMLSIALNSRGVTITKTAREWLFDGYKDSLVTIGGFVAKFVKEVEVPYDRVGWLYTRNGSSTYDGHFNMYTGTDDISKMGQIYEWNYKTHNGAFEGECGRVKGSMGEFFPPNLTPEDSVWLYVPNICRAVPLDYTEMVKIHDVTAFKFSGTERSVDNGTLYPENKCLCVNGKCEASGLFSISPCKYNSSIYMSYPHFYRADPIYLEAVEGLNPEKDKHEFFMTLEPMSGVPMDVGGGFQANYLMEPVAGIKPYQGIPRTFIPIMWAEERVRVPPEIAADIALVPLIILIGQIVTGILFALGSIMICWYPTKFITHLCHDPKGKHALLRSLSTPKNTVSISIAKPHYNTRENLSLLDRKHGVNLIRANNKSSLTEGLLSNSNTTSQNTSSDVIANNDT</sequence>
<name>A0A1L8EG30_HAEIR</name>
<dbReference type="Pfam" id="PF01130">
    <property type="entry name" value="CD36"/>
    <property type="match status" value="1"/>
</dbReference>
<evidence type="ECO:0000313" key="10">
    <source>
        <dbReference type="EMBL" id="JAV17682.1"/>
    </source>
</evidence>
<dbReference type="GO" id="GO:0005886">
    <property type="term" value="C:plasma membrane"/>
    <property type="evidence" value="ECO:0007669"/>
    <property type="project" value="UniProtKB-SubCell"/>
</dbReference>
<evidence type="ECO:0000256" key="8">
    <source>
        <dbReference type="SAM" id="MobiDB-lite"/>
    </source>
</evidence>
<keyword evidence="7" id="KW-0325">Glycoprotein</keyword>
<dbReference type="GO" id="GO:0005737">
    <property type="term" value="C:cytoplasm"/>
    <property type="evidence" value="ECO:0007669"/>
    <property type="project" value="TreeGrafter"/>
</dbReference>
<feature type="region of interest" description="Disordered" evidence="8">
    <location>
        <begin position="534"/>
        <end position="556"/>
    </location>
</feature>
<dbReference type="PRINTS" id="PR01609">
    <property type="entry name" value="CD36FAMILY"/>
</dbReference>
<comment type="similarity">
    <text evidence="2">Belongs to the CD36 family.</text>
</comment>
<keyword evidence="5 9" id="KW-1133">Transmembrane helix</keyword>
<dbReference type="PANTHER" id="PTHR11923">
    <property type="entry name" value="SCAVENGER RECEPTOR CLASS B TYPE-1 SR-B1"/>
    <property type="match status" value="1"/>
</dbReference>
<dbReference type="GO" id="GO:0005044">
    <property type="term" value="F:scavenger receptor activity"/>
    <property type="evidence" value="ECO:0007669"/>
    <property type="project" value="TreeGrafter"/>
</dbReference>
<evidence type="ECO:0000256" key="3">
    <source>
        <dbReference type="ARBA" id="ARBA00022475"/>
    </source>
</evidence>
<evidence type="ECO:0000256" key="6">
    <source>
        <dbReference type="ARBA" id="ARBA00023136"/>
    </source>
</evidence>
<evidence type="ECO:0000256" key="1">
    <source>
        <dbReference type="ARBA" id="ARBA00004236"/>
    </source>
</evidence>
<feature type="transmembrane region" description="Helical" evidence="9">
    <location>
        <begin position="12"/>
        <end position="30"/>
    </location>
</feature>
<feature type="transmembrane region" description="Helical" evidence="9">
    <location>
        <begin position="440"/>
        <end position="467"/>
    </location>
</feature>
<protein>
    <submittedName>
        <fullName evidence="10">Putative plasma membrane glycoprotein cd36</fullName>
    </submittedName>
</protein>
<evidence type="ECO:0000256" key="7">
    <source>
        <dbReference type="ARBA" id="ARBA00023180"/>
    </source>
</evidence>
<organism evidence="10">
    <name type="scientific">Haematobia irritans</name>
    <name type="common">Horn fly</name>
    <name type="synonym">Conops irritans</name>
    <dbReference type="NCBI Taxonomy" id="7368"/>
    <lineage>
        <taxon>Eukaryota</taxon>
        <taxon>Metazoa</taxon>
        <taxon>Ecdysozoa</taxon>
        <taxon>Arthropoda</taxon>
        <taxon>Hexapoda</taxon>
        <taxon>Insecta</taxon>
        <taxon>Pterygota</taxon>
        <taxon>Neoptera</taxon>
        <taxon>Endopterygota</taxon>
        <taxon>Diptera</taxon>
        <taxon>Brachycera</taxon>
        <taxon>Muscomorpha</taxon>
        <taxon>Muscoidea</taxon>
        <taxon>Muscidae</taxon>
        <taxon>Haematobia</taxon>
    </lineage>
</organism>
<dbReference type="InterPro" id="IPR002159">
    <property type="entry name" value="CD36_fam"/>
</dbReference>
<evidence type="ECO:0000256" key="2">
    <source>
        <dbReference type="ARBA" id="ARBA00010532"/>
    </source>
</evidence>
<evidence type="ECO:0000256" key="4">
    <source>
        <dbReference type="ARBA" id="ARBA00022692"/>
    </source>
</evidence>
<evidence type="ECO:0000256" key="9">
    <source>
        <dbReference type="SAM" id="Phobius"/>
    </source>
</evidence>
<accession>A0A1L8EG30</accession>
<proteinExistence type="inferred from homology"/>
<dbReference type="AlphaFoldDB" id="A0A1L8EG30"/>